<evidence type="ECO:0000256" key="2">
    <source>
        <dbReference type="ARBA" id="ARBA00022692"/>
    </source>
</evidence>
<dbReference type="PANTHER" id="PTHR43701">
    <property type="entry name" value="MEMBRANE TRANSPORTER PROTEIN MJ0441-RELATED"/>
    <property type="match status" value="1"/>
</dbReference>
<feature type="transmembrane region" description="Helical" evidence="5">
    <location>
        <begin position="99"/>
        <end position="117"/>
    </location>
</feature>
<comment type="subcellular location">
    <subcellularLocation>
        <location evidence="5">Cell membrane</location>
        <topology evidence="5">Multi-pass membrane protein</topology>
    </subcellularLocation>
    <subcellularLocation>
        <location evidence="1">Membrane</location>
        <topology evidence="1">Multi-pass membrane protein</topology>
    </subcellularLocation>
</comment>
<name>A0A1F6CRH1_HANXR</name>
<keyword evidence="4 5" id="KW-0472">Membrane</keyword>
<dbReference type="InterPro" id="IPR002781">
    <property type="entry name" value="TM_pro_TauE-like"/>
</dbReference>
<reference evidence="6 7" key="1">
    <citation type="journal article" date="2016" name="Nat. Commun.">
        <title>Thousands of microbial genomes shed light on interconnected biogeochemical processes in an aquifer system.</title>
        <authorList>
            <person name="Anantharaman K."/>
            <person name="Brown C.T."/>
            <person name="Hug L.A."/>
            <person name="Sharon I."/>
            <person name="Castelle C.J."/>
            <person name="Probst A.J."/>
            <person name="Thomas B.C."/>
            <person name="Singh A."/>
            <person name="Wilkins M.J."/>
            <person name="Karaoz U."/>
            <person name="Brodie E.L."/>
            <person name="Williams K.H."/>
            <person name="Hubbard S.S."/>
            <person name="Banfield J.F."/>
        </authorList>
    </citation>
    <scope>NUCLEOTIDE SEQUENCE [LARGE SCALE GENOMIC DNA]</scope>
    <source>
        <strain evidence="7">RIFCSPLOWO2_12_FULL_64_10</strain>
    </source>
</reference>
<keyword evidence="2 5" id="KW-0812">Transmembrane</keyword>
<protein>
    <recommendedName>
        <fullName evidence="5">Probable membrane transporter protein</fullName>
    </recommendedName>
</protein>
<evidence type="ECO:0000256" key="3">
    <source>
        <dbReference type="ARBA" id="ARBA00022989"/>
    </source>
</evidence>
<evidence type="ECO:0000313" key="6">
    <source>
        <dbReference type="EMBL" id="OGG51743.1"/>
    </source>
</evidence>
<feature type="transmembrane region" description="Helical" evidence="5">
    <location>
        <begin position="253"/>
        <end position="271"/>
    </location>
</feature>
<organism evidence="6 7">
    <name type="scientific">Handelsmanbacteria sp. (strain RIFCSPLOWO2_12_FULL_64_10)</name>
    <dbReference type="NCBI Taxonomy" id="1817868"/>
    <lineage>
        <taxon>Bacteria</taxon>
        <taxon>Candidatus Handelsmaniibacteriota</taxon>
    </lineage>
</organism>
<feature type="transmembrane region" description="Helical" evidence="5">
    <location>
        <begin position="40"/>
        <end position="63"/>
    </location>
</feature>
<evidence type="ECO:0000313" key="7">
    <source>
        <dbReference type="Proteomes" id="UP000178606"/>
    </source>
</evidence>
<evidence type="ECO:0000256" key="1">
    <source>
        <dbReference type="ARBA" id="ARBA00004141"/>
    </source>
</evidence>
<keyword evidence="5" id="KW-1003">Cell membrane</keyword>
<evidence type="ECO:0000256" key="5">
    <source>
        <dbReference type="RuleBase" id="RU363041"/>
    </source>
</evidence>
<proteinExistence type="inferred from homology"/>
<feature type="transmembrane region" description="Helical" evidence="5">
    <location>
        <begin position="158"/>
        <end position="187"/>
    </location>
</feature>
<dbReference type="Proteomes" id="UP000178606">
    <property type="component" value="Unassembled WGS sequence"/>
</dbReference>
<sequence length="273" mass="27783">MTHPAILVTLGVFVGMVGSAIGVGGGFVVVPFLLIATSMIHPQAVATSLVVVVVTAAVGTAGFLRLGRLDRQTSFAFAAASVPGAVGGALVTLEVSGDVFRLLLGGVLLLAAVGLLITPRGEADRPRNLRSGWGILERTYATLGGETVPYRVNLRWGVVVSLGVGAIGGFFGIGGGVLYVPFMFLALGVPFRMAVPISTAVLLPQSAVALGVLALRGTMPQMPAVWLGAGALVGAVVGVSMTRRVTGYALRRVMAAVLAGVGAMMGLKYFGVL</sequence>
<keyword evidence="3 5" id="KW-1133">Transmembrane helix</keyword>
<dbReference type="AlphaFoldDB" id="A0A1F6CRH1"/>
<feature type="transmembrane region" description="Helical" evidence="5">
    <location>
        <begin position="75"/>
        <end position="93"/>
    </location>
</feature>
<feature type="transmembrane region" description="Helical" evidence="5">
    <location>
        <begin position="193"/>
        <end position="215"/>
    </location>
</feature>
<dbReference type="Pfam" id="PF01925">
    <property type="entry name" value="TauE"/>
    <property type="match status" value="1"/>
</dbReference>
<feature type="transmembrane region" description="Helical" evidence="5">
    <location>
        <begin position="7"/>
        <end position="34"/>
    </location>
</feature>
<accession>A0A1F6CRH1</accession>
<feature type="transmembrane region" description="Helical" evidence="5">
    <location>
        <begin position="222"/>
        <end position="241"/>
    </location>
</feature>
<dbReference type="PANTHER" id="PTHR43701:SF5">
    <property type="entry name" value="MEMBRANE TRANSPORTER PROTEIN-RELATED"/>
    <property type="match status" value="1"/>
</dbReference>
<comment type="caution">
    <text evidence="6">The sequence shown here is derived from an EMBL/GenBank/DDBJ whole genome shotgun (WGS) entry which is preliminary data.</text>
</comment>
<comment type="similarity">
    <text evidence="5">Belongs to the 4-toluene sulfonate uptake permease (TSUP) (TC 2.A.102) family.</text>
</comment>
<evidence type="ECO:0000256" key="4">
    <source>
        <dbReference type="ARBA" id="ARBA00023136"/>
    </source>
</evidence>
<dbReference type="InterPro" id="IPR051598">
    <property type="entry name" value="TSUP/Inactive_protease-like"/>
</dbReference>
<dbReference type="EMBL" id="MFKF01000172">
    <property type="protein sequence ID" value="OGG51743.1"/>
    <property type="molecule type" value="Genomic_DNA"/>
</dbReference>
<dbReference type="GO" id="GO:0005886">
    <property type="term" value="C:plasma membrane"/>
    <property type="evidence" value="ECO:0007669"/>
    <property type="project" value="UniProtKB-SubCell"/>
</dbReference>
<gene>
    <name evidence="6" type="ORF">A3F84_07620</name>
</gene>